<gene>
    <name evidence="8" type="ORF">HDID_LOCUS2500</name>
</gene>
<evidence type="ECO:0000256" key="2">
    <source>
        <dbReference type="ARBA" id="ARBA00022692"/>
    </source>
</evidence>
<evidence type="ECO:0000256" key="4">
    <source>
        <dbReference type="ARBA" id="ARBA00022787"/>
    </source>
</evidence>
<protein>
    <submittedName>
        <fullName evidence="10">Rab-GAP TBC domain-containing protein</fullName>
    </submittedName>
</protein>
<keyword evidence="2" id="KW-0812">Transmembrane</keyword>
<evidence type="ECO:0000313" key="10">
    <source>
        <dbReference type="WBParaSite" id="HDID_0000249901-mRNA-1"/>
    </source>
</evidence>
<reference evidence="8 9" key="2">
    <citation type="submission" date="2018-11" db="EMBL/GenBank/DDBJ databases">
        <authorList>
            <consortium name="Pathogen Informatics"/>
        </authorList>
    </citation>
    <scope>NUCLEOTIDE SEQUENCE [LARGE SCALE GENOMIC DNA]</scope>
</reference>
<accession>A0A158QD67</accession>
<organism evidence="10">
    <name type="scientific">Hymenolepis diminuta</name>
    <name type="common">Rat tapeworm</name>
    <dbReference type="NCBI Taxonomy" id="6216"/>
    <lineage>
        <taxon>Eukaryota</taxon>
        <taxon>Metazoa</taxon>
        <taxon>Spiralia</taxon>
        <taxon>Lophotrochozoa</taxon>
        <taxon>Platyhelminthes</taxon>
        <taxon>Cestoda</taxon>
        <taxon>Eucestoda</taxon>
        <taxon>Cyclophyllidea</taxon>
        <taxon>Hymenolepididae</taxon>
        <taxon>Hymenolepis</taxon>
    </lineage>
</organism>
<sequence>MFRGGVHLDYFSDPSFDPVNVPISSKYTLFHNLLNPCRVACHLIRLGHEPLPPKTSSTFLHLIRAIRRPLLFYPNAFTYSFYLLKTYGYWQVLTCGFFSSFCLDITHETVLFMNNRYLVQRLLDSLEWMDDEDVLSNDQSTLLMHLIGKASPREFSHLVRYFLLTRAYEVFVTQPFFVIMMRQIVGLISGEEGYSWFFQAVLSIYRESGFLGFFSARSCPANVVGVVKIGDVVGSVMALHGSRISTSEVAQANSFSSWRECLRFLISQGLQYRGYFPFWRRAPPSAFTCPPPHSTPSAA</sequence>
<evidence type="ECO:0000256" key="7">
    <source>
        <dbReference type="ARBA" id="ARBA00023136"/>
    </source>
</evidence>
<keyword evidence="6" id="KW-0496">Mitochondrion</keyword>
<dbReference type="STRING" id="6216.A0A158QD67"/>
<evidence type="ECO:0000313" key="8">
    <source>
        <dbReference type="EMBL" id="VDL19961.1"/>
    </source>
</evidence>
<proteinExistence type="predicted"/>
<dbReference type="OrthoDB" id="10253709at2759"/>
<dbReference type="AlphaFoldDB" id="A0A158QD67"/>
<dbReference type="PANTHER" id="PTHR10780">
    <property type="entry name" value="MITOCHONDRIAL CARRIER HOMOLOG"/>
    <property type="match status" value="1"/>
</dbReference>
<evidence type="ECO:0000256" key="3">
    <source>
        <dbReference type="ARBA" id="ARBA00022737"/>
    </source>
</evidence>
<dbReference type="PANTHER" id="PTHR10780:SF18">
    <property type="entry name" value="LD43650P"/>
    <property type="match status" value="1"/>
</dbReference>
<dbReference type="SUPFAM" id="SSF103506">
    <property type="entry name" value="Mitochondrial carrier"/>
    <property type="match status" value="1"/>
</dbReference>
<evidence type="ECO:0000256" key="1">
    <source>
        <dbReference type="ARBA" id="ARBA00004374"/>
    </source>
</evidence>
<reference evidence="10" key="1">
    <citation type="submission" date="2016-04" db="UniProtKB">
        <authorList>
            <consortium name="WormBaseParasite"/>
        </authorList>
    </citation>
    <scope>IDENTIFICATION</scope>
</reference>
<dbReference type="Gene3D" id="1.50.40.10">
    <property type="entry name" value="Mitochondrial carrier domain"/>
    <property type="match status" value="1"/>
</dbReference>
<dbReference type="WBParaSite" id="HDID_0000249901-mRNA-1">
    <property type="protein sequence ID" value="HDID_0000249901-mRNA-1"/>
    <property type="gene ID" value="HDID_0000249901"/>
</dbReference>
<comment type="subcellular location">
    <subcellularLocation>
        <location evidence="1">Mitochondrion outer membrane</location>
        <topology evidence="1">Multi-pass membrane protein</topology>
    </subcellularLocation>
</comment>
<dbReference type="EMBL" id="UYSG01000621">
    <property type="protein sequence ID" value="VDL19961.1"/>
    <property type="molecule type" value="Genomic_DNA"/>
</dbReference>
<evidence type="ECO:0000313" key="9">
    <source>
        <dbReference type="Proteomes" id="UP000274504"/>
    </source>
</evidence>
<evidence type="ECO:0000256" key="6">
    <source>
        <dbReference type="ARBA" id="ARBA00023128"/>
    </source>
</evidence>
<keyword evidence="4" id="KW-1000">Mitochondrion outer membrane</keyword>
<keyword evidence="5" id="KW-1133">Transmembrane helix</keyword>
<dbReference type="GO" id="GO:0005741">
    <property type="term" value="C:mitochondrial outer membrane"/>
    <property type="evidence" value="ECO:0007669"/>
    <property type="project" value="UniProtKB-SubCell"/>
</dbReference>
<keyword evidence="7" id="KW-0472">Membrane</keyword>
<name>A0A158QD67_HYMDI</name>
<dbReference type="Proteomes" id="UP000274504">
    <property type="component" value="Unassembled WGS sequence"/>
</dbReference>
<keyword evidence="3" id="KW-0677">Repeat</keyword>
<evidence type="ECO:0000256" key="5">
    <source>
        <dbReference type="ARBA" id="ARBA00022989"/>
    </source>
</evidence>
<dbReference type="InterPro" id="IPR023395">
    <property type="entry name" value="MCP_dom_sf"/>
</dbReference>